<keyword evidence="11 15" id="KW-0239">DNA-directed DNA polymerase</keyword>
<gene>
    <name evidence="15 17" type="primary">dinB</name>
    <name evidence="17" type="ORF">NP596_03310</name>
</gene>
<dbReference type="InterPro" id="IPR050116">
    <property type="entry name" value="DNA_polymerase-Y"/>
</dbReference>
<dbReference type="PANTHER" id="PTHR11076">
    <property type="entry name" value="DNA REPAIR POLYMERASE UMUC / TRANSFERASE FAMILY MEMBER"/>
    <property type="match status" value="1"/>
</dbReference>
<sequence length="362" mass="40504">MQDSPRKIIHIDMDAFYAAVEQRDNPVYRNKPVIVGGKPDSRGVVATCSYEARLFGVHSAMPSSQAVRLCPQAIFINPRFDAYREASENIRHIFSQYCDCVEPLSLDEAYLDVSNSGYCQGSATLLARQIKQDIRRQTRLIASAGISYNKFLAKIASDLDKPDGLHVITPEQAAQFIEKLPIGKFHGIGPATEKKMRDLGIQNGYDLKQIPLPRLQQHFGKAARHYYDIARGIDCRPVKAHRDRKSIGVETTFAEDIGDAQVIIHQLQLLLSQALGKLSEKKLAAHTLTIKIKYRDFVQITRSRTLPQAIANGSKTKLLLADLLKNTAIGEKKVRLLGVSLSTLQEFEEAGQYRQTDLFSLL</sequence>
<comment type="subunit">
    <text evidence="15">Monomer.</text>
</comment>
<dbReference type="SUPFAM" id="SSF100879">
    <property type="entry name" value="Lesion bypass DNA polymerase (Y-family), little finger domain"/>
    <property type="match status" value="1"/>
</dbReference>
<dbReference type="Proteomes" id="UP001524586">
    <property type="component" value="Unassembled WGS sequence"/>
</dbReference>
<dbReference type="RefSeq" id="WP_256613802.1">
    <property type="nucleotide sequence ID" value="NZ_JANIBK010000009.1"/>
</dbReference>
<dbReference type="PANTHER" id="PTHR11076:SF33">
    <property type="entry name" value="DNA POLYMERASE KAPPA"/>
    <property type="match status" value="1"/>
</dbReference>
<dbReference type="SUPFAM" id="SSF56672">
    <property type="entry name" value="DNA/RNA polymerases"/>
    <property type="match status" value="1"/>
</dbReference>
<comment type="caution">
    <text evidence="17">The sequence shown here is derived from an EMBL/GenBank/DDBJ whole genome shotgun (WGS) entry which is preliminary data.</text>
</comment>
<evidence type="ECO:0000256" key="12">
    <source>
        <dbReference type="ARBA" id="ARBA00023125"/>
    </source>
</evidence>
<keyword evidence="5 15" id="KW-0808">Transferase</keyword>
<accession>A0ABT1U2Y1</accession>
<evidence type="ECO:0000256" key="8">
    <source>
        <dbReference type="ARBA" id="ARBA00022723"/>
    </source>
</evidence>
<evidence type="ECO:0000256" key="14">
    <source>
        <dbReference type="ARBA" id="ARBA00049244"/>
    </source>
</evidence>
<evidence type="ECO:0000256" key="7">
    <source>
        <dbReference type="ARBA" id="ARBA00022705"/>
    </source>
</evidence>
<evidence type="ECO:0000256" key="10">
    <source>
        <dbReference type="ARBA" id="ARBA00022842"/>
    </source>
</evidence>
<evidence type="ECO:0000313" key="17">
    <source>
        <dbReference type="EMBL" id="MCQ8127476.1"/>
    </source>
</evidence>
<name>A0ABT1U2Y1_9GAMM</name>
<evidence type="ECO:0000256" key="13">
    <source>
        <dbReference type="ARBA" id="ARBA00023204"/>
    </source>
</evidence>
<dbReference type="InterPro" id="IPR017961">
    <property type="entry name" value="DNA_pol_Y-fam_little_finger"/>
</dbReference>
<dbReference type="InterPro" id="IPR043502">
    <property type="entry name" value="DNA/RNA_pol_sf"/>
</dbReference>
<dbReference type="HAMAP" id="MF_01113">
    <property type="entry name" value="DNApol_IV"/>
    <property type="match status" value="1"/>
</dbReference>
<dbReference type="InterPro" id="IPR043128">
    <property type="entry name" value="Rev_trsase/Diguanyl_cyclase"/>
</dbReference>
<dbReference type="Gene3D" id="3.30.70.270">
    <property type="match status" value="1"/>
</dbReference>
<keyword evidence="9 15" id="KW-0227">DNA damage</keyword>
<dbReference type="Pfam" id="PF11799">
    <property type="entry name" value="IMS_C"/>
    <property type="match status" value="1"/>
</dbReference>
<evidence type="ECO:0000256" key="9">
    <source>
        <dbReference type="ARBA" id="ARBA00022763"/>
    </source>
</evidence>
<feature type="active site" evidence="15">
    <location>
        <position position="108"/>
    </location>
</feature>
<dbReference type="Pfam" id="PF21999">
    <property type="entry name" value="IMS_HHH_1"/>
    <property type="match status" value="1"/>
</dbReference>
<comment type="cofactor">
    <cofactor evidence="15">
        <name>Mg(2+)</name>
        <dbReference type="ChEBI" id="CHEBI:18420"/>
    </cofactor>
    <text evidence="15">Binds 2 magnesium ions per subunit.</text>
</comment>
<evidence type="ECO:0000256" key="1">
    <source>
        <dbReference type="ARBA" id="ARBA00004496"/>
    </source>
</evidence>
<dbReference type="CDD" id="cd03586">
    <property type="entry name" value="PolY_Pol_IV_kappa"/>
    <property type="match status" value="1"/>
</dbReference>
<keyword evidence="4 15" id="KW-0963">Cytoplasm</keyword>
<comment type="subcellular location">
    <subcellularLocation>
        <location evidence="1 15">Cytoplasm</location>
    </subcellularLocation>
</comment>
<dbReference type="Gene3D" id="3.30.1490.100">
    <property type="entry name" value="DNA polymerase, Y-family, little finger domain"/>
    <property type="match status" value="1"/>
</dbReference>
<organism evidence="17 18">
    <name type="scientific">Methylomonas rivi</name>
    <dbReference type="NCBI Taxonomy" id="2952226"/>
    <lineage>
        <taxon>Bacteria</taxon>
        <taxon>Pseudomonadati</taxon>
        <taxon>Pseudomonadota</taxon>
        <taxon>Gammaproteobacteria</taxon>
        <taxon>Methylococcales</taxon>
        <taxon>Methylococcaceae</taxon>
        <taxon>Methylomonas</taxon>
    </lineage>
</organism>
<evidence type="ECO:0000256" key="3">
    <source>
        <dbReference type="ARBA" id="ARBA00022457"/>
    </source>
</evidence>
<dbReference type="EC" id="2.7.7.7" evidence="15"/>
<feature type="site" description="Substrate discrimination" evidence="15">
    <location>
        <position position="17"/>
    </location>
</feature>
<dbReference type="GO" id="GO:0003887">
    <property type="term" value="F:DNA-directed DNA polymerase activity"/>
    <property type="evidence" value="ECO:0007669"/>
    <property type="project" value="UniProtKB-EC"/>
</dbReference>
<keyword evidence="12 15" id="KW-0238">DNA-binding</keyword>
<evidence type="ECO:0000259" key="16">
    <source>
        <dbReference type="PROSITE" id="PS50173"/>
    </source>
</evidence>
<dbReference type="EMBL" id="JANIBK010000009">
    <property type="protein sequence ID" value="MCQ8127476.1"/>
    <property type="molecule type" value="Genomic_DNA"/>
</dbReference>
<evidence type="ECO:0000256" key="5">
    <source>
        <dbReference type="ARBA" id="ARBA00022679"/>
    </source>
</evidence>
<dbReference type="NCBIfam" id="NF002677">
    <property type="entry name" value="PRK02406.1"/>
    <property type="match status" value="1"/>
</dbReference>
<keyword evidence="18" id="KW-1185">Reference proteome</keyword>
<dbReference type="Gene3D" id="3.40.1170.60">
    <property type="match status" value="1"/>
</dbReference>
<dbReference type="InterPro" id="IPR036775">
    <property type="entry name" value="DNA_pol_Y-fam_lit_finger_sf"/>
</dbReference>
<dbReference type="PROSITE" id="PS50173">
    <property type="entry name" value="UMUC"/>
    <property type="match status" value="1"/>
</dbReference>
<evidence type="ECO:0000256" key="6">
    <source>
        <dbReference type="ARBA" id="ARBA00022695"/>
    </source>
</evidence>
<evidence type="ECO:0000256" key="11">
    <source>
        <dbReference type="ARBA" id="ARBA00022932"/>
    </source>
</evidence>
<feature type="binding site" evidence="15">
    <location>
        <position position="12"/>
    </location>
    <ligand>
        <name>Mg(2+)</name>
        <dbReference type="ChEBI" id="CHEBI:18420"/>
    </ligand>
</feature>
<evidence type="ECO:0000256" key="2">
    <source>
        <dbReference type="ARBA" id="ARBA00010945"/>
    </source>
</evidence>
<keyword evidence="8 15" id="KW-0479">Metal-binding</keyword>
<dbReference type="InterPro" id="IPR001126">
    <property type="entry name" value="UmuC"/>
</dbReference>
<dbReference type="Pfam" id="PF00817">
    <property type="entry name" value="IMS"/>
    <property type="match status" value="1"/>
</dbReference>
<comment type="catalytic activity">
    <reaction evidence="14 15">
        <text>DNA(n) + a 2'-deoxyribonucleoside 5'-triphosphate = DNA(n+1) + diphosphate</text>
        <dbReference type="Rhea" id="RHEA:22508"/>
        <dbReference type="Rhea" id="RHEA-COMP:17339"/>
        <dbReference type="Rhea" id="RHEA-COMP:17340"/>
        <dbReference type="ChEBI" id="CHEBI:33019"/>
        <dbReference type="ChEBI" id="CHEBI:61560"/>
        <dbReference type="ChEBI" id="CHEBI:173112"/>
        <dbReference type="EC" id="2.7.7.7"/>
    </reaction>
</comment>
<protein>
    <recommendedName>
        <fullName evidence="15">DNA polymerase IV</fullName>
        <shortName evidence="15">Pol IV</shortName>
        <ecNumber evidence="15">2.7.7.7</ecNumber>
    </recommendedName>
</protein>
<keyword evidence="10 15" id="KW-0460">Magnesium</keyword>
<evidence type="ECO:0000256" key="15">
    <source>
        <dbReference type="HAMAP-Rule" id="MF_01113"/>
    </source>
</evidence>
<comment type="function">
    <text evidence="15">Poorly processive, error-prone DNA polymerase involved in untargeted mutagenesis. Copies undamaged DNA at stalled replication forks, which arise in vivo from mismatched or misaligned primer ends. These misaligned primers can be extended by PolIV. Exhibits no 3'-5' exonuclease (proofreading) activity. May be involved in translesional synthesis, in conjunction with the beta clamp from PolIII.</text>
</comment>
<dbReference type="InterPro" id="IPR022880">
    <property type="entry name" value="DNApol_IV"/>
</dbReference>
<feature type="binding site" evidence="15">
    <location>
        <position position="107"/>
    </location>
    <ligand>
        <name>Mg(2+)</name>
        <dbReference type="ChEBI" id="CHEBI:18420"/>
    </ligand>
</feature>
<evidence type="ECO:0000256" key="4">
    <source>
        <dbReference type="ARBA" id="ARBA00022490"/>
    </source>
</evidence>
<dbReference type="Gene3D" id="1.10.150.20">
    <property type="entry name" value="5' to 3' exonuclease, C-terminal subdomain"/>
    <property type="match status" value="1"/>
</dbReference>
<evidence type="ECO:0000313" key="18">
    <source>
        <dbReference type="Proteomes" id="UP001524586"/>
    </source>
</evidence>
<comment type="similarity">
    <text evidence="2 15">Belongs to the DNA polymerase type-Y family.</text>
</comment>
<keyword evidence="7 15" id="KW-0235">DNA replication</keyword>
<keyword evidence="13 15" id="KW-0234">DNA repair</keyword>
<proteinExistence type="inferred from homology"/>
<keyword evidence="6 15" id="KW-0548">Nucleotidyltransferase</keyword>
<reference evidence="17 18" key="1">
    <citation type="submission" date="2022-07" db="EMBL/GenBank/DDBJ databases">
        <title>Methylomonas rivi sp. nov., Methylomonas rosea sp. nov., Methylomonas aureus sp. nov. and Methylomonas subterranea sp. nov., four novel methanotrophs isolated from a freshwater creek and the deep terrestrial subsurface.</title>
        <authorList>
            <person name="Abin C."/>
            <person name="Sankaranarayanan K."/>
            <person name="Garner C."/>
            <person name="Sindelar R."/>
            <person name="Kotary K."/>
            <person name="Garner R."/>
            <person name="Barclay S."/>
            <person name="Lawson P."/>
            <person name="Krumholz L."/>
        </authorList>
    </citation>
    <scope>NUCLEOTIDE SEQUENCE [LARGE SCALE GENOMIC DNA]</scope>
    <source>
        <strain evidence="17 18">WSC-6</strain>
    </source>
</reference>
<dbReference type="InterPro" id="IPR053848">
    <property type="entry name" value="IMS_HHH_1"/>
</dbReference>
<keyword evidence="3 15" id="KW-0515">Mutator protein</keyword>
<feature type="domain" description="UmuC" evidence="16">
    <location>
        <begin position="8"/>
        <end position="189"/>
    </location>
</feature>